<dbReference type="GO" id="GO:0020037">
    <property type="term" value="F:heme binding"/>
    <property type="evidence" value="ECO:0007669"/>
    <property type="project" value="InterPro"/>
</dbReference>
<evidence type="ECO:0000256" key="6">
    <source>
        <dbReference type="ARBA" id="ARBA00023002"/>
    </source>
</evidence>
<dbReference type="GO" id="GO:0004497">
    <property type="term" value="F:monooxygenase activity"/>
    <property type="evidence" value="ECO:0007669"/>
    <property type="project" value="UniProtKB-KW"/>
</dbReference>
<keyword evidence="11" id="KW-1185">Reference proteome</keyword>
<comment type="pathway">
    <text evidence="2">Secondary metabolite biosynthesis.</text>
</comment>
<dbReference type="InterPro" id="IPR036291">
    <property type="entry name" value="NAD(P)-bd_dom_sf"/>
</dbReference>
<dbReference type="InParanoid" id="A0A369JMK6"/>
<evidence type="ECO:0008006" key="12">
    <source>
        <dbReference type="Google" id="ProtNLM"/>
    </source>
</evidence>
<evidence type="ECO:0000256" key="7">
    <source>
        <dbReference type="ARBA" id="ARBA00023004"/>
    </source>
</evidence>
<dbReference type="SUPFAM" id="SSF51735">
    <property type="entry name" value="NAD(P)-binding Rossmann-fold domains"/>
    <property type="match status" value="1"/>
</dbReference>
<comment type="caution">
    <text evidence="10">The sequence shown here is derived from an EMBL/GenBank/DDBJ whole genome shotgun (WGS) entry which is preliminary data.</text>
</comment>
<dbReference type="PANTHER" id="PTHR46300">
    <property type="entry name" value="P450, PUTATIVE (EUROFUNG)-RELATED-RELATED"/>
    <property type="match status" value="1"/>
</dbReference>
<accession>A0A369JMK6</accession>
<dbReference type="GO" id="GO:0016705">
    <property type="term" value="F:oxidoreductase activity, acting on paired donors, with incorporation or reduction of molecular oxygen"/>
    <property type="evidence" value="ECO:0007669"/>
    <property type="project" value="InterPro"/>
</dbReference>
<sequence>MDYTRHPARLAQGFDISSGVKLSLLVILAFVVLVRSRNKVRHPPGPSGLPIVGNALQIPKDKQWLVWDQWKRLYGDVIYIRIFGSPTIIVSSHKAATELLDGRGLLYSGRPRAMMAGELVGWNKGLGYNPGPPDPRFKEFRSLFNSFIGPRACAENREEGSLRKTQEKENLRFLEKLLNEPERFFEHARESTSSLILLLSYGYHTQAGDPLDLVKIVEDAMAGFSRASDPGWWVDSIPFLRHIPWLPFQQAARGMRADLVRLYDVPFGFVKEEMERGTAKPSFTSDFLEDKKGAATPEDEELIQAAAASLYSGGADTTPSSLTSFILAMTLNPVVQTRAQNDIDALMKASSAAPRLPTIADKERLPYVSALVKEVWRWNPVVPLGLPHLVTEDDEYRGYTIEKGTVVWANIWSILHDEEIFPDSFTFKPERFLDSEGISETGGAAEAVMSAFGFGRRVCPGLHLAENTVFIAVVTMLYFFNITKAIDETTGKEIAPEEDFSGFIWRIGRAMTVYTYLDDVIIASYLSTTTIDTLLSVPCFRNWNMPNSLVIGASRGLGLEIAKALHADGHKVFATVRSSGSKSLPIDVIVISNIDIAQEDAGSKIVEGLKGAKLDLVVVNAGVFKKETLETPNFADEIDMYKVVAIAPVFLAHHLWKANALSSPSKFILITTEGGSISLRTKEEGGGNYGHHGSKAAANMVGKLLSNDFYDKGITVAMIHPGFMKTDMTKGVGFDQFYESGGGE</sequence>
<gene>
    <name evidence="10" type="ORF">Hypma_010853</name>
</gene>
<dbReference type="InterPro" id="IPR017972">
    <property type="entry name" value="Cyt_P450_CS"/>
</dbReference>
<evidence type="ECO:0000256" key="5">
    <source>
        <dbReference type="ARBA" id="ARBA00022723"/>
    </source>
</evidence>
<dbReference type="STRING" id="39966.A0A369JMK6"/>
<organism evidence="10 11">
    <name type="scientific">Hypsizygus marmoreus</name>
    <name type="common">White beech mushroom</name>
    <name type="synonym">Agaricus marmoreus</name>
    <dbReference type="NCBI Taxonomy" id="39966"/>
    <lineage>
        <taxon>Eukaryota</taxon>
        <taxon>Fungi</taxon>
        <taxon>Dikarya</taxon>
        <taxon>Basidiomycota</taxon>
        <taxon>Agaricomycotina</taxon>
        <taxon>Agaricomycetes</taxon>
        <taxon>Agaricomycetidae</taxon>
        <taxon>Agaricales</taxon>
        <taxon>Tricholomatineae</taxon>
        <taxon>Lyophyllaceae</taxon>
        <taxon>Hypsizygus</taxon>
    </lineage>
</organism>
<keyword evidence="6" id="KW-0560">Oxidoreductase</keyword>
<reference evidence="10" key="1">
    <citation type="submission" date="2018-04" db="EMBL/GenBank/DDBJ databases">
        <title>Whole genome sequencing of Hypsizygus marmoreus.</title>
        <authorList>
            <person name="Choi I.-G."/>
            <person name="Min B."/>
            <person name="Kim J.-G."/>
            <person name="Kim S."/>
            <person name="Oh Y.-L."/>
            <person name="Kong W.-S."/>
            <person name="Park H."/>
            <person name="Jeong J."/>
            <person name="Song E.-S."/>
        </authorList>
    </citation>
    <scope>NUCLEOTIDE SEQUENCE [LARGE SCALE GENOMIC DNA]</scope>
    <source>
        <strain evidence="10">51987-8</strain>
    </source>
</reference>
<name>A0A369JMK6_HYPMA</name>
<proteinExistence type="inferred from homology"/>
<keyword evidence="7 9" id="KW-0408">Iron</keyword>
<evidence type="ECO:0000256" key="8">
    <source>
        <dbReference type="ARBA" id="ARBA00023033"/>
    </source>
</evidence>
<evidence type="ECO:0000256" key="9">
    <source>
        <dbReference type="PIRSR" id="PIRSR602401-1"/>
    </source>
</evidence>
<comment type="cofactor">
    <cofactor evidence="1 9">
        <name>heme</name>
        <dbReference type="ChEBI" id="CHEBI:30413"/>
    </cofactor>
</comment>
<evidence type="ECO:0000256" key="4">
    <source>
        <dbReference type="ARBA" id="ARBA00022617"/>
    </source>
</evidence>
<dbReference type="Pfam" id="PF00067">
    <property type="entry name" value="p450"/>
    <property type="match status" value="1"/>
</dbReference>
<dbReference type="InterPro" id="IPR002347">
    <property type="entry name" value="SDR_fam"/>
</dbReference>
<comment type="similarity">
    <text evidence="3">Belongs to the cytochrome P450 family.</text>
</comment>
<dbReference type="GO" id="GO:0005506">
    <property type="term" value="F:iron ion binding"/>
    <property type="evidence" value="ECO:0007669"/>
    <property type="project" value="InterPro"/>
</dbReference>
<dbReference type="PANTHER" id="PTHR46300:SF7">
    <property type="entry name" value="P450, PUTATIVE (EUROFUNG)-RELATED"/>
    <property type="match status" value="1"/>
</dbReference>
<dbReference type="CDD" id="cd11065">
    <property type="entry name" value="CYP64-like"/>
    <property type="match status" value="1"/>
</dbReference>
<evidence type="ECO:0000256" key="1">
    <source>
        <dbReference type="ARBA" id="ARBA00001971"/>
    </source>
</evidence>
<dbReference type="AlphaFoldDB" id="A0A369JMK6"/>
<dbReference type="Pfam" id="PF00106">
    <property type="entry name" value="adh_short"/>
    <property type="match status" value="1"/>
</dbReference>
<keyword evidence="5 9" id="KW-0479">Metal-binding</keyword>
<dbReference type="EMBL" id="LUEZ02000053">
    <property type="protein sequence ID" value="RDB21787.1"/>
    <property type="molecule type" value="Genomic_DNA"/>
</dbReference>
<dbReference type="Gene3D" id="1.10.630.10">
    <property type="entry name" value="Cytochrome P450"/>
    <property type="match status" value="1"/>
</dbReference>
<feature type="binding site" description="axial binding residue" evidence="9">
    <location>
        <position position="459"/>
    </location>
    <ligand>
        <name>heme</name>
        <dbReference type="ChEBI" id="CHEBI:30413"/>
    </ligand>
    <ligandPart>
        <name>Fe</name>
        <dbReference type="ChEBI" id="CHEBI:18248"/>
    </ligandPart>
</feature>
<evidence type="ECO:0000256" key="3">
    <source>
        <dbReference type="ARBA" id="ARBA00010617"/>
    </source>
</evidence>
<dbReference type="Proteomes" id="UP000076154">
    <property type="component" value="Unassembled WGS sequence"/>
</dbReference>
<evidence type="ECO:0000313" key="10">
    <source>
        <dbReference type="EMBL" id="RDB21787.1"/>
    </source>
</evidence>
<dbReference type="InterPro" id="IPR002401">
    <property type="entry name" value="Cyt_P450_E_grp-I"/>
</dbReference>
<dbReference type="PROSITE" id="PS00086">
    <property type="entry name" value="CYTOCHROME_P450"/>
    <property type="match status" value="1"/>
</dbReference>
<keyword evidence="8" id="KW-0503">Monooxygenase</keyword>
<dbReference type="SUPFAM" id="SSF48264">
    <property type="entry name" value="Cytochrome P450"/>
    <property type="match status" value="1"/>
</dbReference>
<dbReference type="InterPro" id="IPR036396">
    <property type="entry name" value="Cyt_P450_sf"/>
</dbReference>
<dbReference type="PRINTS" id="PR00463">
    <property type="entry name" value="EP450I"/>
</dbReference>
<dbReference type="OrthoDB" id="2789670at2759"/>
<keyword evidence="4 9" id="KW-0349">Heme</keyword>
<evidence type="ECO:0000313" key="11">
    <source>
        <dbReference type="Proteomes" id="UP000076154"/>
    </source>
</evidence>
<dbReference type="PRINTS" id="PR00385">
    <property type="entry name" value="P450"/>
</dbReference>
<evidence type="ECO:0000256" key="2">
    <source>
        <dbReference type="ARBA" id="ARBA00005179"/>
    </source>
</evidence>
<protein>
    <recommendedName>
        <fullName evidence="12">Cytochrome P450</fullName>
    </recommendedName>
</protein>
<dbReference type="InterPro" id="IPR050364">
    <property type="entry name" value="Cytochrome_P450_fung"/>
</dbReference>
<dbReference type="InterPro" id="IPR001128">
    <property type="entry name" value="Cyt_P450"/>
</dbReference>
<dbReference type="Gene3D" id="3.40.50.720">
    <property type="entry name" value="NAD(P)-binding Rossmann-like Domain"/>
    <property type="match status" value="1"/>
</dbReference>